<evidence type="ECO:0000256" key="4">
    <source>
        <dbReference type="ARBA" id="ARBA00040133"/>
    </source>
</evidence>
<evidence type="ECO:0000256" key="5">
    <source>
        <dbReference type="PROSITE-ProRule" id="PRU00339"/>
    </source>
</evidence>
<dbReference type="SUPFAM" id="SSF48452">
    <property type="entry name" value="TPR-like"/>
    <property type="match status" value="1"/>
</dbReference>
<feature type="repeat" description="TPR" evidence="5">
    <location>
        <begin position="74"/>
        <end position="107"/>
    </location>
</feature>
<name>A0ABR3FNW4_9AGAR</name>
<feature type="domain" description="RNA-polymerase II-associated protein 3-like C-terminal" evidence="7">
    <location>
        <begin position="261"/>
        <end position="349"/>
    </location>
</feature>
<dbReference type="Pfam" id="PF13877">
    <property type="entry name" value="RPAP3_C"/>
    <property type="match status" value="1"/>
</dbReference>
<keyword evidence="9" id="KW-1185">Reference proteome</keyword>
<evidence type="ECO:0000256" key="3">
    <source>
        <dbReference type="ARBA" id="ARBA00038275"/>
    </source>
</evidence>
<dbReference type="InterPro" id="IPR011990">
    <property type="entry name" value="TPR-like_helical_dom_sf"/>
</dbReference>
<evidence type="ECO:0000313" key="8">
    <source>
        <dbReference type="EMBL" id="KAL0577124.1"/>
    </source>
</evidence>
<feature type="compositionally biased region" description="Basic and acidic residues" evidence="6">
    <location>
        <begin position="201"/>
        <end position="212"/>
    </location>
</feature>
<reference evidence="8 9" key="1">
    <citation type="submission" date="2024-02" db="EMBL/GenBank/DDBJ databases">
        <title>A draft genome for the cacao thread blight pathogen Marasmius crinis-equi.</title>
        <authorList>
            <person name="Cohen S.P."/>
            <person name="Baruah I.K."/>
            <person name="Amoako-Attah I."/>
            <person name="Bukari Y."/>
            <person name="Meinhardt L.W."/>
            <person name="Bailey B.A."/>
        </authorList>
    </citation>
    <scope>NUCLEOTIDE SEQUENCE [LARGE SCALE GENOMIC DNA]</scope>
    <source>
        <strain evidence="8 9">GH-76</strain>
    </source>
</reference>
<gene>
    <name evidence="8" type="ORF">V5O48_004877</name>
</gene>
<sequence>MAAEKARVEKDKGNAAFKAGDYATAVGHYSAAIIHDRDDYTLPLNRAAAYLKLGKNEDASRDCTTVLSLNPSNVKALFRRGQARVEMQMFTDAQEDFQSAAKIEPNNQAVKEEMEKLRQLPLKKSPVQGGPAPQKKLEISPGVRRRVPIKIIESEPSPQSISAPAETKATSSVVSTSEPASVSHKPDSQASPPPATPKTFQDAKKARDEVKPPPRVGGGIFRASGKNTIFTRNEPEIKGASVPSIPATAPRQPIHAKSFATLFDFNKAWLSVTSPVDRFQLISNIQPTNYPTFFKTSLEPSLFTAVVQCYLEFLGSQPNAIAQIKQSMEGFLNVPRITTVALFLSRQERDTVAQLLDKVGDQALTDRWKVILRL</sequence>
<organism evidence="8 9">
    <name type="scientific">Marasmius crinis-equi</name>
    <dbReference type="NCBI Taxonomy" id="585013"/>
    <lineage>
        <taxon>Eukaryota</taxon>
        <taxon>Fungi</taxon>
        <taxon>Dikarya</taxon>
        <taxon>Basidiomycota</taxon>
        <taxon>Agaricomycotina</taxon>
        <taxon>Agaricomycetes</taxon>
        <taxon>Agaricomycetidae</taxon>
        <taxon>Agaricales</taxon>
        <taxon>Marasmiineae</taxon>
        <taxon>Marasmiaceae</taxon>
        <taxon>Marasmius</taxon>
    </lineage>
</organism>
<evidence type="ECO:0000259" key="7">
    <source>
        <dbReference type="Pfam" id="PF13877"/>
    </source>
</evidence>
<comment type="similarity">
    <text evidence="3">Belongs to the RPAP3 family.</text>
</comment>
<dbReference type="Proteomes" id="UP001465976">
    <property type="component" value="Unassembled WGS sequence"/>
</dbReference>
<feature type="compositionally biased region" description="Low complexity" evidence="6">
    <location>
        <begin position="149"/>
        <end position="166"/>
    </location>
</feature>
<keyword evidence="1" id="KW-0677">Repeat</keyword>
<dbReference type="EMBL" id="JBAHYK010000177">
    <property type="protein sequence ID" value="KAL0577124.1"/>
    <property type="molecule type" value="Genomic_DNA"/>
</dbReference>
<comment type="caution">
    <text evidence="8">The sequence shown here is derived from an EMBL/GenBank/DDBJ whole genome shotgun (WGS) entry which is preliminary data.</text>
</comment>
<accession>A0ABR3FNW4</accession>
<dbReference type="PANTHER" id="PTHR46423:SF1">
    <property type="entry name" value="RNA POLYMERASE II-ASSOCIATED PROTEIN 3"/>
    <property type="match status" value="1"/>
</dbReference>
<evidence type="ECO:0000256" key="2">
    <source>
        <dbReference type="ARBA" id="ARBA00022803"/>
    </source>
</evidence>
<dbReference type="SMART" id="SM00028">
    <property type="entry name" value="TPR"/>
    <property type="match status" value="3"/>
</dbReference>
<dbReference type="InterPro" id="IPR019734">
    <property type="entry name" value="TPR_rpt"/>
</dbReference>
<proteinExistence type="inferred from homology"/>
<evidence type="ECO:0000313" key="9">
    <source>
        <dbReference type="Proteomes" id="UP001465976"/>
    </source>
</evidence>
<evidence type="ECO:0000256" key="6">
    <source>
        <dbReference type="SAM" id="MobiDB-lite"/>
    </source>
</evidence>
<protein>
    <recommendedName>
        <fullName evidence="4">RNA polymerase II-associated protein 3</fullName>
    </recommendedName>
</protein>
<keyword evidence="2 5" id="KW-0802">TPR repeat</keyword>
<feature type="region of interest" description="Disordered" evidence="6">
    <location>
        <begin position="121"/>
        <end position="222"/>
    </location>
</feature>
<dbReference type="PROSITE" id="PS50005">
    <property type="entry name" value="TPR"/>
    <property type="match status" value="1"/>
</dbReference>
<evidence type="ECO:0000256" key="1">
    <source>
        <dbReference type="ARBA" id="ARBA00022737"/>
    </source>
</evidence>
<dbReference type="InterPro" id="IPR025986">
    <property type="entry name" value="RPAP3-like_C"/>
</dbReference>
<feature type="compositionally biased region" description="Polar residues" evidence="6">
    <location>
        <begin position="168"/>
        <end position="180"/>
    </location>
</feature>
<dbReference type="Gene3D" id="1.25.40.10">
    <property type="entry name" value="Tetratricopeptide repeat domain"/>
    <property type="match status" value="1"/>
</dbReference>
<dbReference type="InterPro" id="IPR051966">
    <property type="entry name" value="RPAP3"/>
</dbReference>
<dbReference type="PANTHER" id="PTHR46423">
    <property type="entry name" value="RNA POLYMERASE II-ASSOCIATED PROTEIN 3"/>
    <property type="match status" value="1"/>
</dbReference>